<protein>
    <recommendedName>
        <fullName evidence="3">Inositol monophosphatase</fullName>
    </recommendedName>
</protein>
<dbReference type="Gene3D" id="3.40.190.80">
    <property type="match status" value="1"/>
</dbReference>
<dbReference type="Gene3D" id="3.30.540.10">
    <property type="entry name" value="Fructose-1,6-Bisphosphatase, subunit A, domain 1"/>
    <property type="match status" value="1"/>
</dbReference>
<dbReference type="InterPro" id="IPR000760">
    <property type="entry name" value="Inositol_monophosphatase-like"/>
</dbReference>
<dbReference type="SUPFAM" id="SSF56655">
    <property type="entry name" value="Carbohydrate phosphatase"/>
    <property type="match status" value="1"/>
</dbReference>
<gene>
    <name evidence="1" type="ORF">LRS13_03520</name>
</gene>
<proteinExistence type="predicted"/>
<dbReference type="RefSeq" id="WP_353865092.1">
    <property type="nucleotide sequence ID" value="NZ_CP088295.1"/>
</dbReference>
<dbReference type="PANTHER" id="PTHR20854:SF4">
    <property type="entry name" value="INOSITOL-1-MONOPHOSPHATASE-RELATED"/>
    <property type="match status" value="1"/>
</dbReference>
<accession>A0ABY5PJ81</accession>
<sequence length="314" mass="32806">MSDPALRDLCVDLARALAARVRPELGAHAGRRHGEVGAGGDVTFRIDEGAEEELAAFLATRAPHLAWYSEDQGLIRPDGADTVLVVDPIDGTRPALAGFEAACVSVAAAPLGDGAPTMGDVTVGVIVEIKTGREYIAVRGGGLESTDPVRLSPTTDLDRLFWTFGFRGRPARELIEVVGDLIDRSSVGGGVFDLGSACFDSVCVLTGQLDAFLEPGPRMIDEVPATRAAFERVGDGAVLNNSPYDLAAAVLCLEEGGAVVTDCAGRSLDDRPLLGSGHDFQMSILASANADLHAKLVQEMDRGIARLARTAGAT</sequence>
<evidence type="ECO:0000313" key="2">
    <source>
        <dbReference type="Proteomes" id="UP001058860"/>
    </source>
</evidence>
<organism evidence="1 2">
    <name type="scientific">Svornostia abyssi</name>
    <dbReference type="NCBI Taxonomy" id="2898438"/>
    <lineage>
        <taxon>Bacteria</taxon>
        <taxon>Bacillati</taxon>
        <taxon>Actinomycetota</taxon>
        <taxon>Thermoleophilia</taxon>
        <taxon>Solirubrobacterales</taxon>
        <taxon>Baekduiaceae</taxon>
        <taxon>Svornostia</taxon>
    </lineage>
</organism>
<keyword evidence="2" id="KW-1185">Reference proteome</keyword>
<dbReference type="Proteomes" id="UP001058860">
    <property type="component" value="Chromosome"/>
</dbReference>
<dbReference type="PRINTS" id="PR00377">
    <property type="entry name" value="IMPHPHTASES"/>
</dbReference>
<name>A0ABY5PJ81_9ACTN</name>
<evidence type="ECO:0000313" key="1">
    <source>
        <dbReference type="EMBL" id="UUY04617.1"/>
    </source>
</evidence>
<dbReference type="EMBL" id="CP088295">
    <property type="protein sequence ID" value="UUY04617.1"/>
    <property type="molecule type" value="Genomic_DNA"/>
</dbReference>
<dbReference type="Pfam" id="PF00459">
    <property type="entry name" value="Inositol_P"/>
    <property type="match status" value="1"/>
</dbReference>
<reference evidence="2" key="1">
    <citation type="submission" date="2021-11" db="EMBL/GenBank/DDBJ databases">
        <title>Cultivation dependent microbiological survey of springs from the worlds oldest radium mine currently devoted to the extraction of radon-saturated water.</title>
        <authorList>
            <person name="Kapinusova G."/>
            <person name="Smrhova T."/>
            <person name="Strejcek M."/>
            <person name="Suman J."/>
            <person name="Jani K."/>
            <person name="Pajer P."/>
            <person name="Uhlik O."/>
        </authorList>
    </citation>
    <scope>NUCLEOTIDE SEQUENCE [LARGE SCALE GENOMIC DNA]</scope>
    <source>
        <strain evidence="2">J379</strain>
    </source>
</reference>
<evidence type="ECO:0008006" key="3">
    <source>
        <dbReference type="Google" id="ProtNLM"/>
    </source>
</evidence>
<dbReference type="PANTHER" id="PTHR20854">
    <property type="entry name" value="INOSITOL MONOPHOSPHATASE"/>
    <property type="match status" value="1"/>
</dbReference>